<gene>
    <name evidence="6" type="ORF">Scani_73490</name>
</gene>
<feature type="compositionally biased region" description="Gly residues" evidence="2">
    <location>
        <begin position="28"/>
        <end position="41"/>
    </location>
</feature>
<reference evidence="6 7" key="1">
    <citation type="submission" date="2019-12" db="EMBL/GenBank/DDBJ databases">
        <title>Whole genome shotgun sequence of Streptomyces caniferus NBRC 15389.</title>
        <authorList>
            <person name="Ichikawa N."/>
            <person name="Kimura A."/>
            <person name="Kitahashi Y."/>
            <person name="Komaki H."/>
            <person name="Tamura T."/>
        </authorList>
    </citation>
    <scope>NUCLEOTIDE SEQUENCE [LARGE SCALE GENOMIC DNA]</scope>
    <source>
        <strain evidence="6 7">NBRC 15389</strain>
    </source>
</reference>
<evidence type="ECO:0000256" key="2">
    <source>
        <dbReference type="SAM" id="MobiDB-lite"/>
    </source>
</evidence>
<dbReference type="Proteomes" id="UP000435837">
    <property type="component" value="Unassembled WGS sequence"/>
</dbReference>
<dbReference type="Pfam" id="PF03816">
    <property type="entry name" value="LytR_cpsA_psr"/>
    <property type="match status" value="1"/>
</dbReference>
<feature type="domain" description="LytR/CpsA/Psr regulator C-terminal" evidence="5">
    <location>
        <begin position="420"/>
        <end position="504"/>
    </location>
</feature>
<comment type="similarity">
    <text evidence="1">Belongs to the LytR/CpsA/Psr (LCP) family.</text>
</comment>
<comment type="caution">
    <text evidence="6">The sequence shown here is derived from an EMBL/GenBank/DDBJ whole genome shotgun (WGS) entry which is preliminary data.</text>
</comment>
<organism evidence="6 7">
    <name type="scientific">Streptomyces caniferus</name>
    <dbReference type="NCBI Taxonomy" id="285557"/>
    <lineage>
        <taxon>Bacteria</taxon>
        <taxon>Bacillati</taxon>
        <taxon>Actinomycetota</taxon>
        <taxon>Actinomycetes</taxon>
        <taxon>Kitasatosporales</taxon>
        <taxon>Streptomycetaceae</taxon>
        <taxon>Streptomyces</taxon>
    </lineage>
</organism>
<dbReference type="InterPro" id="IPR004474">
    <property type="entry name" value="LytR_CpsA_psr"/>
</dbReference>
<dbReference type="AlphaFoldDB" id="A0A640SL85"/>
<feature type="compositionally biased region" description="Gly residues" evidence="2">
    <location>
        <begin position="51"/>
        <end position="64"/>
    </location>
</feature>
<dbReference type="NCBIfam" id="TIGR00350">
    <property type="entry name" value="lytR_cpsA_psr"/>
    <property type="match status" value="1"/>
</dbReference>
<dbReference type="PANTHER" id="PTHR33392:SF6">
    <property type="entry name" value="POLYISOPRENYL-TEICHOIC ACID--PEPTIDOGLYCAN TEICHOIC ACID TRANSFERASE TAGU"/>
    <property type="match status" value="1"/>
</dbReference>
<feature type="region of interest" description="Disordered" evidence="2">
    <location>
        <begin position="1"/>
        <end position="67"/>
    </location>
</feature>
<dbReference type="InterPro" id="IPR027381">
    <property type="entry name" value="LytR/CpsA/Psr_C"/>
</dbReference>
<keyword evidence="3" id="KW-1133">Transmembrane helix</keyword>
<proteinExistence type="inferred from homology"/>
<keyword evidence="3" id="KW-0472">Membrane</keyword>
<dbReference type="Gene3D" id="3.30.70.2390">
    <property type="match status" value="1"/>
</dbReference>
<name>A0A640SL85_9ACTN</name>
<dbReference type="InterPro" id="IPR050922">
    <property type="entry name" value="LytR/CpsA/Psr_CW_biosynth"/>
</dbReference>
<accession>A0A640SL85</accession>
<feature type="transmembrane region" description="Helical" evidence="3">
    <location>
        <begin position="74"/>
        <end position="97"/>
    </location>
</feature>
<protein>
    <recommendedName>
        <fullName evidence="8">Transcriptional regulator</fullName>
    </recommendedName>
</protein>
<sequence length="509" mass="53414">MHDRQTHQQTARRGTGGASGPSRTTGDAGPGRAGSRASGGGSRRRPPGPARGSGDGSRRAGGTGKLRMTRRGRILAWTGGALGVLLLGTAGVGAWVYQHLDGNIHGADIQVDGARPVNLSPGSKNILVVGSDSRAGANAKYGKGLTTMQSDTLMVVHIAANRKWATALSFPRDSWVQIPACTRGNGSKSSPHHFKINEAFSIGGDSGEIRKAAACTIKTVEKNTGLRIDHFTSVDFQGFKGMVNALGGIEVCPKHAIHDKKAHLDMDAGCQNVRDEKALGYVRTRYSVGDGSDLGRIGRQQEFMKALGAKAQAKLTSPGELYDFLDSATKSITTDKDLAGLKPLYDLASTVKDIPTDRLTFLTVPNYYRESDVPTDKANVVWQYPQAGQLFSDLAHDREIGAAGKKKLAEAAKNPVTARSVQVRVLNGTGVSGRAASAAEQLRRLGFTVVGTGNAPATDKTTISYPAALKAQSTVLAGRLDGTKATESAAAAPGALTLTIGPDFPAETH</sequence>
<evidence type="ECO:0000259" key="5">
    <source>
        <dbReference type="Pfam" id="PF13399"/>
    </source>
</evidence>
<dbReference type="PANTHER" id="PTHR33392">
    <property type="entry name" value="POLYISOPRENYL-TEICHOIC ACID--PEPTIDOGLYCAN TEICHOIC ACID TRANSFERASE TAGU"/>
    <property type="match status" value="1"/>
</dbReference>
<keyword evidence="3" id="KW-0812">Transmembrane</keyword>
<feature type="domain" description="Cell envelope-related transcriptional attenuator" evidence="4">
    <location>
        <begin position="150"/>
        <end position="312"/>
    </location>
</feature>
<evidence type="ECO:0000313" key="7">
    <source>
        <dbReference type="Proteomes" id="UP000435837"/>
    </source>
</evidence>
<evidence type="ECO:0008006" key="8">
    <source>
        <dbReference type="Google" id="ProtNLM"/>
    </source>
</evidence>
<dbReference type="EMBL" id="BLIN01000005">
    <property type="protein sequence ID" value="GFE11081.1"/>
    <property type="molecule type" value="Genomic_DNA"/>
</dbReference>
<evidence type="ECO:0000313" key="6">
    <source>
        <dbReference type="EMBL" id="GFE11081.1"/>
    </source>
</evidence>
<dbReference type="Pfam" id="PF13399">
    <property type="entry name" value="LytR_C"/>
    <property type="match status" value="1"/>
</dbReference>
<evidence type="ECO:0000256" key="1">
    <source>
        <dbReference type="ARBA" id="ARBA00006068"/>
    </source>
</evidence>
<dbReference type="Gene3D" id="3.40.630.190">
    <property type="entry name" value="LCP protein"/>
    <property type="match status" value="1"/>
</dbReference>
<evidence type="ECO:0000256" key="3">
    <source>
        <dbReference type="SAM" id="Phobius"/>
    </source>
</evidence>
<evidence type="ECO:0000259" key="4">
    <source>
        <dbReference type="Pfam" id="PF03816"/>
    </source>
</evidence>